<sequence>FPKSSSVTSAFPSTNPRTSFCNFSMALGFLKSSIIIHSKVVYIESTPAINESKRIAFNESL</sequence>
<evidence type="ECO:0000313" key="1">
    <source>
        <dbReference type="EMBL" id="JAP06664.1"/>
    </source>
</evidence>
<organism evidence="1">
    <name type="scientific">Solanum chacoense</name>
    <name type="common">Chaco potato</name>
    <dbReference type="NCBI Taxonomy" id="4108"/>
    <lineage>
        <taxon>Eukaryota</taxon>
        <taxon>Viridiplantae</taxon>
        <taxon>Streptophyta</taxon>
        <taxon>Embryophyta</taxon>
        <taxon>Tracheophyta</taxon>
        <taxon>Spermatophyta</taxon>
        <taxon>Magnoliopsida</taxon>
        <taxon>eudicotyledons</taxon>
        <taxon>Gunneridae</taxon>
        <taxon>Pentapetalae</taxon>
        <taxon>asterids</taxon>
        <taxon>lamiids</taxon>
        <taxon>Solanales</taxon>
        <taxon>Solanaceae</taxon>
        <taxon>Solanoideae</taxon>
        <taxon>Solaneae</taxon>
        <taxon>Solanum</taxon>
    </lineage>
</organism>
<dbReference type="AlphaFoldDB" id="A0A0V0GFG3"/>
<feature type="non-terminal residue" evidence="1">
    <location>
        <position position="1"/>
    </location>
</feature>
<name>A0A0V0GFG3_SOLCH</name>
<accession>A0A0V0GFG3</accession>
<proteinExistence type="predicted"/>
<protein>
    <submittedName>
        <fullName evidence="1">Putative ovule protein</fullName>
    </submittedName>
</protein>
<reference evidence="1" key="1">
    <citation type="submission" date="2015-12" db="EMBL/GenBank/DDBJ databases">
        <title>Gene expression during late stages of embryo sac development: a critical building block for successful pollen-pistil interactions.</title>
        <authorList>
            <person name="Liu Y."/>
            <person name="Joly V."/>
            <person name="Sabar M."/>
            <person name="Matton D.P."/>
        </authorList>
    </citation>
    <scope>NUCLEOTIDE SEQUENCE</scope>
</reference>
<dbReference type="EMBL" id="GEDG01040631">
    <property type="protein sequence ID" value="JAP06664.1"/>
    <property type="molecule type" value="Transcribed_RNA"/>
</dbReference>